<feature type="region of interest" description="Disordered" evidence="1">
    <location>
        <begin position="364"/>
        <end position="426"/>
    </location>
</feature>
<organism evidence="2">
    <name type="scientific">Timema tahoe</name>
    <dbReference type="NCBI Taxonomy" id="61484"/>
    <lineage>
        <taxon>Eukaryota</taxon>
        <taxon>Metazoa</taxon>
        <taxon>Ecdysozoa</taxon>
        <taxon>Arthropoda</taxon>
        <taxon>Hexapoda</taxon>
        <taxon>Insecta</taxon>
        <taxon>Pterygota</taxon>
        <taxon>Neoptera</taxon>
        <taxon>Polyneoptera</taxon>
        <taxon>Phasmatodea</taxon>
        <taxon>Timematodea</taxon>
        <taxon>Timematoidea</taxon>
        <taxon>Timematidae</taxon>
        <taxon>Timema</taxon>
    </lineage>
</organism>
<dbReference type="EMBL" id="OE003635">
    <property type="protein sequence ID" value="CAD7460355.1"/>
    <property type="molecule type" value="Genomic_DNA"/>
</dbReference>
<name>A0A7R9NXZ8_9NEOP</name>
<feature type="compositionally biased region" description="Polar residues" evidence="1">
    <location>
        <begin position="471"/>
        <end position="513"/>
    </location>
</feature>
<gene>
    <name evidence="2" type="ORF">TTEB3V08_LOCUS8287</name>
</gene>
<protein>
    <submittedName>
        <fullName evidence="2">Uncharacterized protein</fullName>
    </submittedName>
</protein>
<sequence length="731" mass="82404">MGKVEFRGSEPAFAWRESGKNHLGKTTPGSPDRDSNLDLPVLGSLAQHETSASTNYATELIFGTIAIRAQRRRILDFLKYPRVPSTVKWRTHVFQVSRLSPGARNAGLIDNYCMVGAKFSCHGRPAGYYADIPTACQIEYDSPVSWDSLHRDFCGDANNHCFATCIVSSVILSRPPVRGYNKPPVLSSSLPSSKRWRCLIDSDTKSFINHLNYSSPMASLVLTDSSQLTADGFEKLPDQILCRQFTYQCPNMTLFQQRMMICNHWYMVDCSQSEQSYDANLLIGQRDKPFVGSHEHNHTPVTFEKYDQNRTSLQQPNWFPGVVSRQPKTASSPNESTENIVPDISRAKPQLLPQFQHDRKILKQNQEVPSKHTDQEYFSNKPQRQRSDREYTQQPELNRHEPINERANGLKTQNSPDFSSNYSNVDIERVPPKSFIDSRASKALNQQVPDTLLPPSSELSKLSSRRDKNAYQHSENIYINRKQTFPHNGTSRNRQSFSFASNHNQSPKYDLQTQPFSPMKNKSMTISRIHFGSAFTGSSLSGQVSPTSTEHTSVATFPPKYSKNIFLQSFIKSHSKENKIQSLIAPSTDTPIAFSDNIFFHSLRQEYNSGLPAFNSQTFKTTVLPFPKASSSLPLPLNETNGDGVDSLDDILELHIPDPRFIFFIPDSGAEFTGADNFVGNSTVLIPLDHRHGAMRFRNEGLARKGRNPSCPKCHPAYLLPGRCEPCVVIR</sequence>
<feature type="compositionally biased region" description="Basic and acidic residues" evidence="1">
    <location>
        <begin position="385"/>
        <end position="404"/>
    </location>
</feature>
<dbReference type="AlphaFoldDB" id="A0A7R9NXZ8"/>
<evidence type="ECO:0000256" key="1">
    <source>
        <dbReference type="SAM" id="MobiDB-lite"/>
    </source>
</evidence>
<feature type="region of interest" description="Disordered" evidence="1">
    <location>
        <begin position="446"/>
        <end position="513"/>
    </location>
</feature>
<accession>A0A7R9NXZ8</accession>
<feature type="region of interest" description="Disordered" evidence="1">
    <location>
        <begin position="314"/>
        <end position="346"/>
    </location>
</feature>
<feature type="compositionally biased region" description="Low complexity" evidence="1">
    <location>
        <begin position="453"/>
        <end position="462"/>
    </location>
</feature>
<feature type="compositionally biased region" description="Polar residues" evidence="1">
    <location>
        <begin position="410"/>
        <end position="424"/>
    </location>
</feature>
<feature type="region of interest" description="Disordered" evidence="1">
    <location>
        <begin position="17"/>
        <end position="39"/>
    </location>
</feature>
<proteinExistence type="predicted"/>
<feature type="compositionally biased region" description="Polar residues" evidence="1">
    <location>
        <begin position="326"/>
        <end position="339"/>
    </location>
</feature>
<evidence type="ECO:0000313" key="2">
    <source>
        <dbReference type="EMBL" id="CAD7460355.1"/>
    </source>
</evidence>
<reference evidence="2" key="1">
    <citation type="submission" date="2020-11" db="EMBL/GenBank/DDBJ databases">
        <authorList>
            <person name="Tran Van P."/>
        </authorList>
    </citation>
    <scope>NUCLEOTIDE SEQUENCE</scope>
</reference>